<dbReference type="Proteomes" id="UP000299102">
    <property type="component" value="Unassembled WGS sequence"/>
</dbReference>
<reference evidence="1 2" key="1">
    <citation type="journal article" date="2019" name="Commun. Biol.">
        <title>The bagworm genome reveals a unique fibroin gene that provides high tensile strength.</title>
        <authorList>
            <person name="Kono N."/>
            <person name="Nakamura H."/>
            <person name="Ohtoshi R."/>
            <person name="Tomita M."/>
            <person name="Numata K."/>
            <person name="Arakawa K."/>
        </authorList>
    </citation>
    <scope>NUCLEOTIDE SEQUENCE [LARGE SCALE GENOMIC DNA]</scope>
</reference>
<evidence type="ECO:0000313" key="1">
    <source>
        <dbReference type="EMBL" id="GBP82356.1"/>
    </source>
</evidence>
<name>A0A4C1Z191_EUMVA</name>
<sequence length="139" mass="15811">MKVSRVSNGGRVAARISIPVRTSRMPVDFAAAYIEENTRYCCLMHIVNTAYNNQIRIMPNFQSRVQHKGNNRNSPKVDFDVMVTSCGDEKHLSEKLCDYLNERKCAPTCYLMDHYDEAIKSRKSTQPDNPGPIIQALTN</sequence>
<dbReference type="AlphaFoldDB" id="A0A4C1Z191"/>
<gene>
    <name evidence="1" type="ORF">EVAR_99496_1</name>
</gene>
<organism evidence="1 2">
    <name type="scientific">Eumeta variegata</name>
    <name type="common">Bagworm moth</name>
    <name type="synonym">Eumeta japonica</name>
    <dbReference type="NCBI Taxonomy" id="151549"/>
    <lineage>
        <taxon>Eukaryota</taxon>
        <taxon>Metazoa</taxon>
        <taxon>Ecdysozoa</taxon>
        <taxon>Arthropoda</taxon>
        <taxon>Hexapoda</taxon>
        <taxon>Insecta</taxon>
        <taxon>Pterygota</taxon>
        <taxon>Neoptera</taxon>
        <taxon>Endopterygota</taxon>
        <taxon>Lepidoptera</taxon>
        <taxon>Glossata</taxon>
        <taxon>Ditrysia</taxon>
        <taxon>Tineoidea</taxon>
        <taxon>Psychidae</taxon>
        <taxon>Oiketicinae</taxon>
        <taxon>Eumeta</taxon>
    </lineage>
</organism>
<keyword evidence="2" id="KW-1185">Reference proteome</keyword>
<comment type="caution">
    <text evidence="1">The sequence shown here is derived from an EMBL/GenBank/DDBJ whole genome shotgun (WGS) entry which is preliminary data.</text>
</comment>
<evidence type="ECO:0000313" key="2">
    <source>
        <dbReference type="Proteomes" id="UP000299102"/>
    </source>
</evidence>
<proteinExistence type="predicted"/>
<protein>
    <submittedName>
        <fullName evidence="1">Uncharacterized protein</fullName>
    </submittedName>
</protein>
<dbReference type="EMBL" id="BGZK01001560">
    <property type="protein sequence ID" value="GBP82356.1"/>
    <property type="molecule type" value="Genomic_DNA"/>
</dbReference>
<accession>A0A4C1Z191</accession>